<dbReference type="SFLD" id="SFLDF00288">
    <property type="entry name" value="HemN-like__clustered_with_nucl"/>
    <property type="match status" value="1"/>
</dbReference>
<evidence type="ECO:0000256" key="8">
    <source>
        <dbReference type="ARBA" id="ARBA00023186"/>
    </source>
</evidence>
<keyword evidence="4" id="KW-0949">S-adenosyl-L-methionine</keyword>
<evidence type="ECO:0000256" key="10">
    <source>
        <dbReference type="ARBA" id="ARBA00045130"/>
    </source>
</evidence>
<evidence type="ECO:0000256" key="6">
    <source>
        <dbReference type="ARBA" id="ARBA00023004"/>
    </source>
</evidence>
<dbReference type="GO" id="GO:0005737">
    <property type="term" value="C:cytoplasm"/>
    <property type="evidence" value="ECO:0007669"/>
    <property type="project" value="InterPro"/>
</dbReference>
<dbReference type="Proteomes" id="UP001174909">
    <property type="component" value="Unassembled WGS sequence"/>
</dbReference>
<dbReference type="EMBL" id="CASHTH010000556">
    <property type="protein sequence ID" value="CAI8004331.1"/>
    <property type="molecule type" value="Genomic_DNA"/>
</dbReference>
<dbReference type="InterPro" id="IPR058240">
    <property type="entry name" value="rSAM_sf"/>
</dbReference>
<evidence type="ECO:0000256" key="4">
    <source>
        <dbReference type="ARBA" id="ARBA00022691"/>
    </source>
</evidence>
<dbReference type="PROSITE" id="PS51918">
    <property type="entry name" value="RADICAL_SAM"/>
    <property type="match status" value="1"/>
</dbReference>
<dbReference type="InterPro" id="IPR006638">
    <property type="entry name" value="Elp3/MiaA/NifB-like_rSAM"/>
</dbReference>
<keyword evidence="13" id="KW-1185">Reference proteome</keyword>
<dbReference type="PANTHER" id="PTHR13932:SF5">
    <property type="entry name" value="RADICAL S-ADENOSYL METHIONINE DOMAIN-CONTAINING PROTEIN 1, MITOCHONDRIAL"/>
    <property type="match status" value="1"/>
</dbReference>
<dbReference type="SUPFAM" id="SSF102114">
    <property type="entry name" value="Radical SAM enzymes"/>
    <property type="match status" value="1"/>
</dbReference>
<dbReference type="PANTHER" id="PTHR13932">
    <property type="entry name" value="COPROPORPHYRINIGEN III OXIDASE"/>
    <property type="match status" value="1"/>
</dbReference>
<dbReference type="InterPro" id="IPR013785">
    <property type="entry name" value="Aldolase_TIM"/>
</dbReference>
<keyword evidence="3" id="KW-0349">Heme</keyword>
<evidence type="ECO:0000256" key="7">
    <source>
        <dbReference type="ARBA" id="ARBA00023014"/>
    </source>
</evidence>
<comment type="function">
    <text evidence="10">May be a heme chaperone, appears to bind heme. Homologous bacterial proteins do not have oxygen-independent coproporphyrinogen-III oxidase activity. Binds 1 [4Fe-4S] cluster. The cluster is coordinated with 3 cysteines and an exchangeable S-adenosyl-L-methionine.</text>
</comment>
<evidence type="ECO:0000313" key="13">
    <source>
        <dbReference type="Proteomes" id="UP001174909"/>
    </source>
</evidence>
<keyword evidence="7" id="KW-0411">Iron-sulfur</keyword>
<evidence type="ECO:0000259" key="11">
    <source>
        <dbReference type="PROSITE" id="PS51918"/>
    </source>
</evidence>
<dbReference type="SFLD" id="SFLDG01065">
    <property type="entry name" value="anaerobic_coproporphyrinogen-I"/>
    <property type="match status" value="1"/>
</dbReference>
<protein>
    <recommendedName>
        <fullName evidence="2">Radical S-adenosyl methionine domain-containing protein 1, mitochondrial</fullName>
    </recommendedName>
    <alternativeName>
        <fullName evidence="9">Putative heme chaperone</fullName>
    </alternativeName>
</protein>
<name>A0AA35W289_GEOBA</name>
<dbReference type="InterPro" id="IPR010723">
    <property type="entry name" value="HemN_C"/>
</dbReference>
<dbReference type="GO" id="GO:0051539">
    <property type="term" value="F:4 iron, 4 sulfur cluster binding"/>
    <property type="evidence" value="ECO:0007669"/>
    <property type="project" value="InterPro"/>
</dbReference>
<evidence type="ECO:0000256" key="1">
    <source>
        <dbReference type="ARBA" id="ARBA00006100"/>
    </source>
</evidence>
<evidence type="ECO:0000256" key="3">
    <source>
        <dbReference type="ARBA" id="ARBA00022617"/>
    </source>
</evidence>
<comment type="similarity">
    <text evidence="1">Belongs to the anaerobic coproporphyrinogen-III oxidase family. HemW subfamily.</text>
</comment>
<dbReference type="Pfam" id="PF06969">
    <property type="entry name" value="HemN_C"/>
    <property type="match status" value="1"/>
</dbReference>
<proteinExistence type="inferred from homology"/>
<dbReference type="InterPro" id="IPR034505">
    <property type="entry name" value="Coproporphyrinogen-III_oxidase"/>
</dbReference>
<dbReference type="SMART" id="SM00729">
    <property type="entry name" value="Elp3"/>
    <property type="match status" value="1"/>
</dbReference>
<dbReference type="AlphaFoldDB" id="A0AA35W289"/>
<dbReference type="GO" id="GO:0006779">
    <property type="term" value="P:porphyrin-containing compound biosynthetic process"/>
    <property type="evidence" value="ECO:0007669"/>
    <property type="project" value="InterPro"/>
</dbReference>
<feature type="domain" description="Radical SAM core" evidence="11">
    <location>
        <begin position="1"/>
        <end position="227"/>
    </location>
</feature>
<dbReference type="InterPro" id="IPR007197">
    <property type="entry name" value="rSAM"/>
</dbReference>
<accession>A0AA35W289</accession>
<dbReference type="GO" id="GO:0046872">
    <property type="term" value="F:metal ion binding"/>
    <property type="evidence" value="ECO:0007669"/>
    <property type="project" value="UniProtKB-KW"/>
</dbReference>
<comment type="caution">
    <text evidence="12">The sequence shown here is derived from an EMBL/GenBank/DDBJ whole genome shotgun (WGS) entry which is preliminary data.</text>
</comment>
<keyword evidence="6" id="KW-0408">Iron</keyword>
<dbReference type="Pfam" id="PF04055">
    <property type="entry name" value="Radical_SAM"/>
    <property type="match status" value="1"/>
</dbReference>
<dbReference type="SFLD" id="SFLDF00562">
    <property type="entry name" value="HemN-like__clustered_with_heat"/>
    <property type="match status" value="1"/>
</dbReference>
<gene>
    <name evidence="12" type="ORF">GBAR_LOCUS3888</name>
</gene>
<dbReference type="InterPro" id="IPR004559">
    <property type="entry name" value="HemW-like"/>
</dbReference>
<sequence>MGLYIHVPFCKTKCPYCDFNTYQGIEGQMGGYLEAVTTELRLWGDALEHPQVRTVFFGGGTPSYLPDGDIAAILGAASDAFRIDAGAEITIEANPGDLDDAACRGLRRQGVNRLSIGVQSLDNGLLQLLGRRHTADGAIAAFQTARQAGFDNVNLDLMYGLPNQDLGQWQDAITGLVALAPEHISLYALTLEEGTPMQLWADQGKIPVQDPDMAADMYAMARDVLAAAGYHHYEISNWAKPGLQSQHNLIYWRNEPYLGVGPGAHSRLGEYRFWTVLAPRDYASRAEEWSQALSSVWASFGEGELCRSRTVDGWEHIDTETSCAETMFLGLRLLDGMNLTASSAAVGRDLATRYEAEIRELLAMGLLLREGDMIRLDPSAYLIANQVFTRFL</sequence>
<dbReference type="Gene3D" id="3.20.20.70">
    <property type="entry name" value="Aldolase class I"/>
    <property type="match status" value="1"/>
</dbReference>
<dbReference type="SFLD" id="SFLDG01082">
    <property type="entry name" value="B12-binding_domain_containing"/>
    <property type="match status" value="1"/>
</dbReference>
<dbReference type="GO" id="GO:0004109">
    <property type="term" value="F:coproporphyrinogen oxidase activity"/>
    <property type="evidence" value="ECO:0007669"/>
    <property type="project" value="InterPro"/>
</dbReference>
<evidence type="ECO:0000313" key="12">
    <source>
        <dbReference type="EMBL" id="CAI8004331.1"/>
    </source>
</evidence>
<evidence type="ECO:0000256" key="5">
    <source>
        <dbReference type="ARBA" id="ARBA00022723"/>
    </source>
</evidence>
<dbReference type="SFLD" id="SFLDS00029">
    <property type="entry name" value="Radical_SAM"/>
    <property type="match status" value="1"/>
</dbReference>
<evidence type="ECO:0000256" key="2">
    <source>
        <dbReference type="ARBA" id="ARBA00014678"/>
    </source>
</evidence>
<evidence type="ECO:0000256" key="9">
    <source>
        <dbReference type="ARBA" id="ARBA00033094"/>
    </source>
</evidence>
<reference evidence="12" key="1">
    <citation type="submission" date="2023-03" db="EMBL/GenBank/DDBJ databases">
        <authorList>
            <person name="Steffen K."/>
            <person name="Cardenas P."/>
        </authorList>
    </citation>
    <scope>NUCLEOTIDE SEQUENCE</scope>
</reference>
<dbReference type="NCBIfam" id="TIGR00539">
    <property type="entry name" value="hemN_rel"/>
    <property type="match status" value="1"/>
</dbReference>
<keyword evidence="8" id="KW-0143">Chaperone</keyword>
<dbReference type="CDD" id="cd01335">
    <property type="entry name" value="Radical_SAM"/>
    <property type="match status" value="1"/>
</dbReference>
<keyword evidence="5" id="KW-0479">Metal-binding</keyword>
<organism evidence="12 13">
    <name type="scientific">Geodia barretti</name>
    <name type="common">Barrett's horny sponge</name>
    <dbReference type="NCBI Taxonomy" id="519541"/>
    <lineage>
        <taxon>Eukaryota</taxon>
        <taxon>Metazoa</taxon>
        <taxon>Porifera</taxon>
        <taxon>Demospongiae</taxon>
        <taxon>Heteroscleromorpha</taxon>
        <taxon>Tetractinellida</taxon>
        <taxon>Astrophorina</taxon>
        <taxon>Geodiidae</taxon>
        <taxon>Geodia</taxon>
    </lineage>
</organism>